<organism evidence="1 2">
    <name type="scientific">Nepenthes gracilis</name>
    <name type="common">Slender pitcher plant</name>
    <dbReference type="NCBI Taxonomy" id="150966"/>
    <lineage>
        <taxon>Eukaryota</taxon>
        <taxon>Viridiplantae</taxon>
        <taxon>Streptophyta</taxon>
        <taxon>Embryophyta</taxon>
        <taxon>Tracheophyta</taxon>
        <taxon>Spermatophyta</taxon>
        <taxon>Magnoliopsida</taxon>
        <taxon>eudicotyledons</taxon>
        <taxon>Gunneridae</taxon>
        <taxon>Pentapetalae</taxon>
        <taxon>Caryophyllales</taxon>
        <taxon>Nepenthaceae</taxon>
        <taxon>Nepenthes</taxon>
    </lineage>
</organism>
<dbReference type="AlphaFoldDB" id="A0AAD3XWX2"/>
<sequence length="211" mass="22668">MRWKSLGYPFGFSGGCEIQLNCSSGGQISLAGFAVYNVTSDSIMILFPAKCNRPIQDITKLFDKHYAPTGQNELLLQNCTSPLNRCAVSASLLVSLVESMDCKPGKLSCLAPTGIDVLTCEYISRTGCKFLLSSIFVGSSVELNSSVSLDFQMLQLGWWSTGECRCSENANCTIVLLADGSSGYRCLCNDGFIDDGFADGQGSRKGQILSS</sequence>
<evidence type="ECO:0000313" key="1">
    <source>
        <dbReference type="EMBL" id="GMH19469.1"/>
    </source>
</evidence>
<comment type="caution">
    <text evidence="1">The sequence shown here is derived from an EMBL/GenBank/DDBJ whole genome shotgun (WGS) entry which is preliminary data.</text>
</comment>
<keyword evidence="2" id="KW-1185">Reference proteome</keyword>
<evidence type="ECO:0000313" key="2">
    <source>
        <dbReference type="Proteomes" id="UP001279734"/>
    </source>
</evidence>
<dbReference type="EMBL" id="BSYO01000020">
    <property type="protein sequence ID" value="GMH19469.1"/>
    <property type="molecule type" value="Genomic_DNA"/>
</dbReference>
<dbReference type="PROSITE" id="PS51257">
    <property type="entry name" value="PROKAR_LIPOPROTEIN"/>
    <property type="match status" value="1"/>
</dbReference>
<dbReference type="Gene3D" id="2.10.25.10">
    <property type="entry name" value="Laminin"/>
    <property type="match status" value="1"/>
</dbReference>
<dbReference type="Proteomes" id="UP001279734">
    <property type="component" value="Unassembled WGS sequence"/>
</dbReference>
<accession>A0AAD3XWX2</accession>
<gene>
    <name evidence="1" type="ORF">Nepgr_021310</name>
</gene>
<name>A0AAD3XWX2_NEPGR</name>
<protein>
    <submittedName>
        <fullName evidence="1">Uncharacterized protein</fullName>
    </submittedName>
</protein>
<proteinExistence type="predicted"/>
<reference evidence="1" key="1">
    <citation type="submission" date="2023-05" db="EMBL/GenBank/DDBJ databases">
        <title>Nepenthes gracilis genome sequencing.</title>
        <authorList>
            <person name="Fukushima K."/>
        </authorList>
    </citation>
    <scope>NUCLEOTIDE SEQUENCE</scope>
    <source>
        <strain evidence="1">SING2019-196</strain>
    </source>
</reference>